<sequence length="160" mass="17959">MVLSIYVVPTGDSNGYCPPPVSIEHRREVIQVYGKLCLETYIAYVFLSYETLFCSKILRVGEIRSDGDREDQPVEALAMRICNRVCQWVKEVENEIFMLGGALSPGDHSASHEVVEKYELASFPLEYCRKCRNDSVLKLLTSILGGGDANRGIINIDHVD</sequence>
<reference evidence="1" key="1">
    <citation type="journal article" date="2019" name="Sci. Rep.">
        <title>Draft genome of Tanacetum cinerariifolium, the natural source of mosquito coil.</title>
        <authorList>
            <person name="Yamashiro T."/>
            <person name="Shiraishi A."/>
            <person name="Satake H."/>
            <person name="Nakayama K."/>
        </authorList>
    </citation>
    <scope>NUCLEOTIDE SEQUENCE</scope>
</reference>
<evidence type="ECO:0000313" key="1">
    <source>
        <dbReference type="EMBL" id="GEY57958.1"/>
    </source>
</evidence>
<dbReference type="EMBL" id="BKCJ010190623">
    <property type="protein sequence ID" value="GEY57958.1"/>
    <property type="molecule type" value="Genomic_DNA"/>
</dbReference>
<comment type="caution">
    <text evidence="1">The sequence shown here is derived from an EMBL/GenBank/DDBJ whole genome shotgun (WGS) entry which is preliminary data.</text>
</comment>
<protein>
    <submittedName>
        <fullName evidence="1">Acyl-ACP thioesterase</fullName>
    </submittedName>
</protein>
<proteinExistence type="predicted"/>
<name>A0A699HS92_TANCI</name>
<accession>A0A699HS92</accession>
<dbReference type="AlphaFoldDB" id="A0A699HS92"/>
<gene>
    <name evidence="1" type="ORF">Tci_429932</name>
</gene>
<organism evidence="1">
    <name type="scientific">Tanacetum cinerariifolium</name>
    <name type="common">Dalmatian daisy</name>
    <name type="synonym">Chrysanthemum cinerariifolium</name>
    <dbReference type="NCBI Taxonomy" id="118510"/>
    <lineage>
        <taxon>Eukaryota</taxon>
        <taxon>Viridiplantae</taxon>
        <taxon>Streptophyta</taxon>
        <taxon>Embryophyta</taxon>
        <taxon>Tracheophyta</taxon>
        <taxon>Spermatophyta</taxon>
        <taxon>Magnoliopsida</taxon>
        <taxon>eudicotyledons</taxon>
        <taxon>Gunneridae</taxon>
        <taxon>Pentapetalae</taxon>
        <taxon>asterids</taxon>
        <taxon>campanulids</taxon>
        <taxon>Asterales</taxon>
        <taxon>Asteraceae</taxon>
        <taxon>Asteroideae</taxon>
        <taxon>Anthemideae</taxon>
        <taxon>Anthemidinae</taxon>
        <taxon>Tanacetum</taxon>
    </lineage>
</organism>